<keyword evidence="7" id="KW-0413">Isomerase</keyword>
<dbReference type="GO" id="GO:0016120">
    <property type="term" value="P:carotene biosynthetic process"/>
    <property type="evidence" value="ECO:0007669"/>
    <property type="project" value="UniProtKB-ARBA"/>
</dbReference>
<evidence type="ECO:0000256" key="7">
    <source>
        <dbReference type="ARBA" id="ARBA00023235"/>
    </source>
</evidence>
<dbReference type="EMBL" id="CAEZSH010000069">
    <property type="protein sequence ID" value="CAB4539822.1"/>
    <property type="molecule type" value="Genomic_DNA"/>
</dbReference>
<sequence length="111" mass="12443">MSYAYLAVLLFSLTGLALIDYRYRLAFFENRMRASAAVFLPVLFFLLWDAAGIVLGIFFRGQTAHLTGILLAPELPLEEPVFLALLCYTTLILFLSIRRGLAKRSAAVKPE</sequence>
<evidence type="ECO:0000256" key="6">
    <source>
        <dbReference type="ARBA" id="ARBA00023136"/>
    </source>
</evidence>
<name>A0A6J6BLF1_9ZZZZ</name>
<dbReference type="AlphaFoldDB" id="A0A6J6BLF1"/>
<comment type="subcellular location">
    <subcellularLocation>
        <location evidence="1">Membrane</location>
        <topology evidence="1">Multi-pass membrane protein</topology>
    </subcellularLocation>
</comment>
<evidence type="ECO:0000256" key="3">
    <source>
        <dbReference type="ARBA" id="ARBA00022692"/>
    </source>
</evidence>
<evidence type="ECO:0000256" key="1">
    <source>
        <dbReference type="ARBA" id="ARBA00004141"/>
    </source>
</evidence>
<feature type="transmembrane region" description="Helical" evidence="8">
    <location>
        <begin position="6"/>
        <end position="23"/>
    </location>
</feature>
<comment type="pathway">
    <text evidence="2">Carotenoid biosynthesis.</text>
</comment>
<dbReference type="GO" id="GO:0045436">
    <property type="term" value="F:lycopene beta cyclase activity"/>
    <property type="evidence" value="ECO:0007669"/>
    <property type="project" value="UniProtKB-ARBA"/>
</dbReference>
<proteinExistence type="predicted"/>
<dbReference type="GO" id="GO:0016117">
    <property type="term" value="P:carotenoid biosynthetic process"/>
    <property type="evidence" value="ECO:0007669"/>
    <property type="project" value="UniProtKB-KW"/>
</dbReference>
<evidence type="ECO:0000313" key="9">
    <source>
        <dbReference type="EMBL" id="CAB4539822.1"/>
    </source>
</evidence>
<evidence type="ECO:0000256" key="5">
    <source>
        <dbReference type="ARBA" id="ARBA00022989"/>
    </source>
</evidence>
<protein>
    <submittedName>
        <fullName evidence="9">Unannotated protein</fullName>
    </submittedName>
</protein>
<dbReference type="GO" id="GO:0016020">
    <property type="term" value="C:membrane"/>
    <property type="evidence" value="ECO:0007669"/>
    <property type="project" value="UniProtKB-SubCell"/>
</dbReference>
<dbReference type="InterPro" id="IPR017825">
    <property type="entry name" value="Lycopene_cyclase_dom"/>
</dbReference>
<feature type="transmembrane region" description="Helical" evidence="8">
    <location>
        <begin position="80"/>
        <end position="97"/>
    </location>
</feature>
<gene>
    <name evidence="9" type="ORF">UFOPK1410_00643</name>
</gene>
<accession>A0A6J6BLF1</accession>
<keyword evidence="5 8" id="KW-1133">Transmembrane helix</keyword>
<keyword evidence="4" id="KW-0125">Carotenoid biosynthesis</keyword>
<keyword evidence="6 8" id="KW-0472">Membrane</keyword>
<evidence type="ECO:0000256" key="4">
    <source>
        <dbReference type="ARBA" id="ARBA00022746"/>
    </source>
</evidence>
<dbReference type="GO" id="GO:0016872">
    <property type="term" value="F:intramolecular lyase activity"/>
    <property type="evidence" value="ECO:0007669"/>
    <property type="project" value="InterPro"/>
</dbReference>
<evidence type="ECO:0000256" key="2">
    <source>
        <dbReference type="ARBA" id="ARBA00004829"/>
    </source>
</evidence>
<evidence type="ECO:0000256" key="8">
    <source>
        <dbReference type="SAM" id="Phobius"/>
    </source>
</evidence>
<keyword evidence="3 8" id="KW-0812">Transmembrane</keyword>
<organism evidence="9">
    <name type="scientific">freshwater metagenome</name>
    <dbReference type="NCBI Taxonomy" id="449393"/>
    <lineage>
        <taxon>unclassified sequences</taxon>
        <taxon>metagenomes</taxon>
        <taxon>ecological metagenomes</taxon>
    </lineage>
</organism>
<dbReference type="NCBIfam" id="TIGR03462">
    <property type="entry name" value="CarR_dom_SF"/>
    <property type="match status" value="1"/>
</dbReference>
<reference evidence="9" key="1">
    <citation type="submission" date="2020-05" db="EMBL/GenBank/DDBJ databases">
        <authorList>
            <person name="Chiriac C."/>
            <person name="Salcher M."/>
            <person name="Ghai R."/>
            <person name="Kavagutti S V."/>
        </authorList>
    </citation>
    <scope>NUCLEOTIDE SEQUENCE</scope>
</reference>
<feature type="transmembrane region" description="Helical" evidence="8">
    <location>
        <begin position="35"/>
        <end position="60"/>
    </location>
</feature>